<protein>
    <submittedName>
        <fullName evidence="9">DNA-binding protein RIF1</fullName>
    </submittedName>
</protein>
<feature type="region of interest" description="Disordered" evidence="7">
    <location>
        <begin position="1276"/>
        <end position="1297"/>
    </location>
</feature>
<dbReference type="InterPro" id="IPR022031">
    <property type="entry name" value="Rif1_N"/>
</dbReference>
<dbReference type="PANTHER" id="PTHR22928:SF3">
    <property type="entry name" value="TELOMERE-ASSOCIATED PROTEIN RIF1"/>
    <property type="match status" value="1"/>
</dbReference>
<reference evidence="9" key="4">
    <citation type="submission" date="2025-08" db="UniProtKB">
        <authorList>
            <consortium name="RefSeq"/>
        </authorList>
    </citation>
    <scope>IDENTIFICATION</scope>
    <source>
        <strain evidence="9">CBS432</strain>
    </source>
</reference>
<keyword evidence="4" id="KW-0779">Telomere</keyword>
<reference evidence="9" key="1">
    <citation type="journal article" date="2017" name="Nat. Genet.">
        <title>Contrasting evolutionary genome dynamics between domesticated and wild yeasts.</title>
        <authorList>
            <person name="Yue J.X."/>
            <person name="Li J."/>
            <person name="Aigrain L."/>
            <person name="Hallin J."/>
            <person name="Persson K."/>
            <person name="Oliver K."/>
            <person name="Bergstrom A."/>
            <person name="Coupland P."/>
            <person name="Warringer J."/>
            <person name="Lagomarsino M.C."/>
            <person name="Fischer G."/>
            <person name="Durbin R."/>
            <person name="Liti G."/>
        </authorList>
    </citation>
    <scope>NUCLEOTIDE SEQUENCE</scope>
    <source>
        <strain evidence="9">CBS432</strain>
    </source>
</reference>
<evidence type="ECO:0000256" key="4">
    <source>
        <dbReference type="ARBA" id="ARBA00022895"/>
    </source>
</evidence>
<dbReference type="Pfam" id="PF12231">
    <property type="entry name" value="Rif1_N"/>
    <property type="match status" value="1"/>
</dbReference>
<dbReference type="PANTHER" id="PTHR22928">
    <property type="entry name" value="TELOMERE-ASSOCIATED PROTEIN RIF1"/>
    <property type="match status" value="1"/>
</dbReference>
<dbReference type="VEuPathDB" id="FungiDB:SPAR_B03710"/>
<feature type="compositionally biased region" description="Basic and acidic residues" evidence="7">
    <location>
        <begin position="1"/>
        <end position="29"/>
    </location>
</feature>
<feature type="region of interest" description="Disordered" evidence="7">
    <location>
        <begin position="1541"/>
        <end position="1592"/>
    </location>
</feature>
<keyword evidence="5" id="KW-0539">Nucleus</keyword>
<evidence type="ECO:0000256" key="7">
    <source>
        <dbReference type="SAM" id="MobiDB-lite"/>
    </source>
</evidence>
<evidence type="ECO:0000313" key="9">
    <source>
        <dbReference type="RefSeq" id="XP_033764864.1"/>
    </source>
</evidence>
<feature type="region of interest" description="Disordered" evidence="7">
    <location>
        <begin position="1404"/>
        <end position="1424"/>
    </location>
</feature>
<dbReference type="CDD" id="cd14267">
    <property type="entry name" value="Rif1_CTD_C-II_like"/>
    <property type="match status" value="1"/>
</dbReference>
<sequence length="1922" mass="217955">MSKDFSDKKKHTIDRIDQHILRRSQHDAHSNGSSPWMKVNLPPPPSPQAQMHIRSDLSPTPKRRKLASSSNCENKQSDLSTTNTNSYSEDAGNRLMQSLPELSASNSDNVSPVTKSVAFSDRLESSPLHHVPGSSPKPSPSSKPGKSILRNRMPSVRTVSDLSYNKLQYTQHKLHNGNIFTSPYKETIGLNPHSLNYWVSGEIHSLIDNESVSEFKEIIEGGLGILRQESEEYVARKFEVYATFNNIIPILTTKNVNEVDQKFNVLIVNIESIIEVCIPHLLTAQDTLLSSSEKKNPFVIRLYVQIVRFFGAIMSNFKIVRWLTKRPDLVNKLKAIYRWTTDALKNENSNKIIITAQVSFLRDEKFGTFFLSNEEIKPIISTFTKIMEINSHNLIYEKLLLIRGFLSKYPKLMIETVTSWLPGEVLPRIIIGDEVYSMKILITSIVVLLELLKKCLDFVDEHERIYQCVVLSPITETIPEKFLSKLPLNSSETADLSKVTIGHLLTKQIKNYIVVKNDNKLAMDLWLSMTGLLYDNGKRVYDLTSDSNKGWFSLNNLCFINNQPKTRLMSIKVWRIITYCICTKISLKNQEGNKMLLSLLQTPFQMTLPYVNDPSTREGIIYHLLGVVYTAFTSNKNLSADMFELFWDHLIAPIYEDYVFKYDSIHLQNVLLTVLHLLIGGKNADVALERKNKKHIHSMSVIASEGVKLKDISSLPSQIIKSAYDKIMKVVFQAVEAAISNVNLAHDLILTSLKHLPEDKKDQIHLEAFSSLILKVAQNNKDKPIFRDFYGAVIPSFVYAFLDLFLRKHDSSLINFNIQFSKVGILQGNMTLDLLKEVIRKARNETSEFLIIEKFLELEDKKTEVYAQNWVGSTLLPPNISFREFQSLANIVDKVPNENSIENFLDLCLKLSFPVNLFTLLHVSKWSNNNFIYFIQSYVSKNENRLNADLITLLKTSLPGNPELFFGLLPFLRNNNFIDILEYCICSNPTLLNSIPDLDSDFLIKLLPRSRASYFAANMKLFKSSEQLTLIRWLLKGQQLDQLNQNFSEIESVLQNAPDSELEKSEIIGELLCLTTRNPIEPLFSGLLYFCLKNSMTDHLDEFCGKVTDEVLLKINPELLLKLLTYNDKPNGKLLTAVTEKIGNADNDYILELLEKIIAQKEIQLLEKLKEPLLVFFLNPVRSNKQKHEKSANMLRELVLLYLTKPLSRSAAKKFFSMLISILPPNPNRQTIDMVALLIDLIKSHNRKFKDKRTYNATLKTIGKWIQESDVVHQGDSSKEIDTTPNANSTYVPHGESEKEVSNLHRKADFEDIQVPATQGIKDPPSSYQLSSQLDAKNSGTIKLKNIPIMNLAQQETLAKRSRSFADETLEEVDNESAREIHQQMKSTQLDENTVNRTSIHFTKSDETEVSELHEDDNDTHSSGANAYKQTEVFTGELREVTNKFFKPNPDHNSVNSDNFLQRSAEETPISEDKTSKGHEEAANVLPPEEEAVSLSTEVVRTNVKSVANEESLLTLRNSQKIDPKCSERSLTATLSLDKQTVTEKKGNEQEEKDQSLEKKESMNIIDNESPTEDNITQNKTVKKTASHNNENEDKNWTYNVEQTLPAMNEGMGDGIHTSSEAIFLNNSKQTEKSKADALHYNEDEHGMATGENRQSDEINSVNQNAKKIDSIQIQSVEEESRKAVTIEESLSERLEGCGTLEPIKNLEGQLKEDKKANINDDFVPVEEDGRDEGFLKAMEQVASKETSLLKEQPEVADISVLPEIRIPIFNSLKIQESKSQIKEKLKKRLQRNELMPPDSPPRLAANTNIIGRNGLGTAPKAIGGKEEKHGEIQLAQAHTEADADPSLVGDGNEDATSREATPSLKAHFSSKKSRRLVGRLRGFTPGDLNGISVEERRNLRIELLDFMMRLEYYSNRDNDMG</sequence>
<evidence type="ECO:0000256" key="6">
    <source>
        <dbReference type="ARBA" id="ARBA00023306"/>
    </source>
</evidence>
<feature type="domain" description="Telomere-associated protein Rif1 N-terminal" evidence="8">
    <location>
        <begin position="242"/>
        <end position="651"/>
    </location>
</feature>
<feature type="compositionally biased region" description="Basic and acidic residues" evidence="7">
    <location>
        <begin position="1404"/>
        <end position="1413"/>
    </location>
</feature>
<evidence type="ECO:0000256" key="5">
    <source>
        <dbReference type="ARBA" id="ARBA00023242"/>
    </source>
</evidence>
<dbReference type="RefSeq" id="XP_033764864.1">
    <property type="nucleotide sequence ID" value="XM_033908973.1"/>
</dbReference>
<name>A0A8B8UM65_SACPA</name>
<organism evidence="9">
    <name type="scientific">Saccharomyces paradoxus</name>
    <name type="common">Yeast</name>
    <name type="synonym">Saccharomyces douglasii</name>
    <dbReference type="NCBI Taxonomy" id="27291"/>
    <lineage>
        <taxon>Eukaryota</taxon>
        <taxon>Fungi</taxon>
        <taxon>Dikarya</taxon>
        <taxon>Ascomycota</taxon>
        <taxon>Saccharomycotina</taxon>
        <taxon>Saccharomycetes</taxon>
        <taxon>Saccharomycetales</taxon>
        <taxon>Saccharomycetaceae</taxon>
        <taxon>Saccharomyces</taxon>
    </lineage>
</organism>
<dbReference type="GO" id="GO:0005634">
    <property type="term" value="C:nucleus"/>
    <property type="evidence" value="ECO:0007669"/>
    <property type="project" value="UniProtKB-SubCell"/>
</dbReference>
<feature type="region of interest" description="Disordered" evidence="7">
    <location>
        <begin position="1"/>
        <end position="91"/>
    </location>
</feature>
<dbReference type="OrthoDB" id="4070686at2759"/>
<dbReference type="GO" id="GO:0003677">
    <property type="term" value="F:DNA binding"/>
    <property type="evidence" value="ECO:0007669"/>
    <property type="project" value="UniProtKB-KW"/>
</dbReference>
<evidence type="ECO:0000259" key="8">
    <source>
        <dbReference type="Pfam" id="PF12231"/>
    </source>
</evidence>
<evidence type="ECO:0000256" key="1">
    <source>
        <dbReference type="ARBA" id="ARBA00004123"/>
    </source>
</evidence>
<dbReference type="Gene3D" id="6.10.140.1760">
    <property type="match status" value="1"/>
</dbReference>
<evidence type="ECO:0000256" key="3">
    <source>
        <dbReference type="ARBA" id="ARBA00022454"/>
    </source>
</evidence>
<feature type="region of interest" description="Disordered" evidence="7">
    <location>
        <begin position="125"/>
        <end position="154"/>
    </location>
</feature>
<evidence type="ECO:0000256" key="2">
    <source>
        <dbReference type="ARBA" id="ARBA00004574"/>
    </source>
</evidence>
<proteinExistence type="predicted"/>
<accession>A0A8B8UM65</accession>
<keyword evidence="9" id="KW-0238">DNA-binding</keyword>
<feature type="compositionally biased region" description="Polar residues" evidence="7">
    <location>
        <begin position="67"/>
        <end position="88"/>
    </location>
</feature>
<feature type="region of interest" description="Disordered" evidence="7">
    <location>
        <begin position="1445"/>
        <end position="1485"/>
    </location>
</feature>
<feature type="compositionally biased region" description="Polar residues" evidence="7">
    <location>
        <begin position="1451"/>
        <end position="1462"/>
    </location>
</feature>
<feature type="compositionally biased region" description="Polar residues" evidence="7">
    <location>
        <begin position="1565"/>
        <end position="1580"/>
    </location>
</feature>
<dbReference type="KEGG" id="spao:SPAR_B03710"/>
<feature type="compositionally biased region" description="Basic and acidic residues" evidence="7">
    <location>
        <begin position="1541"/>
        <end position="1562"/>
    </location>
</feature>
<keyword evidence="6" id="KW-0131">Cell cycle</keyword>
<dbReference type="GeneID" id="54629055"/>
<comment type="subcellular location">
    <subcellularLocation>
        <location evidence="2">Chromosome</location>
        <location evidence="2">Telomere</location>
    </subcellularLocation>
    <subcellularLocation>
        <location evidence="1">Nucleus</location>
    </subcellularLocation>
</comment>
<keyword evidence="3" id="KW-0158">Chromosome</keyword>
<gene>
    <name evidence="9" type="primary">RIF1</name>
    <name evidence="9" type="ORF">SPAR_B03710</name>
</gene>
<reference evidence="9" key="2">
    <citation type="submission" date="2020-01" db="EMBL/GenBank/DDBJ databases">
        <title>Population-level Yeast Reference Genomes.</title>
        <authorList>
            <person name="Yue J.-X."/>
        </authorList>
    </citation>
    <scope>NUCLEOTIDE SEQUENCE</scope>
    <source>
        <strain evidence="9">CBS432</strain>
    </source>
</reference>
<feature type="region of interest" description="Disordered" evidence="7">
    <location>
        <begin position="1839"/>
        <end position="1872"/>
    </location>
</feature>
<dbReference type="GO" id="GO:0140445">
    <property type="term" value="C:chromosome, telomeric repeat region"/>
    <property type="evidence" value="ECO:0007669"/>
    <property type="project" value="TreeGrafter"/>
</dbReference>
<reference evidence="9" key="3">
    <citation type="submission" date="2025-07" db="EMBL/GenBank/DDBJ databases">
        <authorList>
            <consortium name="NCBI Genome Project"/>
        </authorList>
    </citation>
    <scope>NUCLEOTIDE SEQUENCE</scope>
    <source>
        <strain evidence="9">CBS432</strain>
    </source>
</reference>
<feature type="compositionally biased region" description="Basic and acidic residues" evidence="7">
    <location>
        <begin position="1471"/>
        <end position="1482"/>
    </location>
</feature>
<dbReference type="GO" id="GO:0000723">
    <property type="term" value="P:telomere maintenance"/>
    <property type="evidence" value="ECO:0007669"/>
    <property type="project" value="TreeGrafter"/>
</dbReference>